<feature type="transmembrane region" description="Helical" evidence="5">
    <location>
        <begin position="50"/>
        <end position="68"/>
    </location>
</feature>
<dbReference type="Pfam" id="PF06271">
    <property type="entry name" value="RDD"/>
    <property type="match status" value="1"/>
</dbReference>
<comment type="caution">
    <text evidence="7">The sequence shown here is derived from an EMBL/GenBank/DDBJ whole genome shotgun (WGS) entry which is preliminary data.</text>
</comment>
<feature type="transmembrane region" description="Helical" evidence="5">
    <location>
        <begin position="12"/>
        <end position="38"/>
    </location>
</feature>
<proteinExistence type="predicted"/>
<protein>
    <submittedName>
        <fullName evidence="7">RDD family membrane protein YckC</fullName>
    </submittedName>
</protein>
<evidence type="ECO:0000313" key="8">
    <source>
        <dbReference type="Proteomes" id="UP001314796"/>
    </source>
</evidence>
<reference evidence="7 8" key="1">
    <citation type="submission" date="2021-01" db="EMBL/GenBank/DDBJ databases">
        <title>Genomic Encyclopedia of Type Strains, Phase IV (KMG-IV): sequencing the most valuable type-strain genomes for metagenomic binning, comparative biology and taxonomic classification.</title>
        <authorList>
            <person name="Goeker M."/>
        </authorList>
    </citation>
    <scope>NUCLEOTIDE SEQUENCE [LARGE SCALE GENOMIC DNA]</scope>
    <source>
        <strain evidence="7 8">DSM 25890</strain>
    </source>
</reference>
<dbReference type="RefSeq" id="WP_204400621.1">
    <property type="nucleotide sequence ID" value="NZ_JAFBEE010000004.1"/>
</dbReference>
<evidence type="ECO:0000313" key="7">
    <source>
        <dbReference type="EMBL" id="MBM7614344.1"/>
    </source>
</evidence>
<feature type="domain" description="RDD" evidence="6">
    <location>
        <begin position="8"/>
        <end position="160"/>
    </location>
</feature>
<feature type="transmembrane region" description="Helical" evidence="5">
    <location>
        <begin position="126"/>
        <end position="148"/>
    </location>
</feature>
<evidence type="ECO:0000256" key="2">
    <source>
        <dbReference type="ARBA" id="ARBA00022692"/>
    </source>
</evidence>
<keyword evidence="3 5" id="KW-1133">Transmembrane helix</keyword>
<evidence type="ECO:0000256" key="4">
    <source>
        <dbReference type="ARBA" id="ARBA00023136"/>
    </source>
</evidence>
<evidence type="ECO:0000256" key="3">
    <source>
        <dbReference type="ARBA" id="ARBA00022989"/>
    </source>
</evidence>
<dbReference type="InterPro" id="IPR010432">
    <property type="entry name" value="RDD"/>
</dbReference>
<dbReference type="EMBL" id="JAFBEE010000004">
    <property type="protein sequence ID" value="MBM7614344.1"/>
    <property type="molecule type" value="Genomic_DNA"/>
</dbReference>
<evidence type="ECO:0000256" key="5">
    <source>
        <dbReference type="SAM" id="Phobius"/>
    </source>
</evidence>
<keyword evidence="8" id="KW-1185">Reference proteome</keyword>
<dbReference type="Proteomes" id="UP001314796">
    <property type="component" value="Unassembled WGS sequence"/>
</dbReference>
<evidence type="ECO:0000259" key="6">
    <source>
        <dbReference type="Pfam" id="PF06271"/>
    </source>
</evidence>
<organism evidence="7 8">
    <name type="scientific">Alkaliphilus hydrothermalis</name>
    <dbReference type="NCBI Taxonomy" id="1482730"/>
    <lineage>
        <taxon>Bacteria</taxon>
        <taxon>Bacillati</taxon>
        <taxon>Bacillota</taxon>
        <taxon>Clostridia</taxon>
        <taxon>Peptostreptococcales</taxon>
        <taxon>Natronincolaceae</taxon>
        <taxon>Alkaliphilus</taxon>
    </lineage>
</organism>
<comment type="subcellular location">
    <subcellularLocation>
        <location evidence="1">Membrane</location>
        <topology evidence="1">Multi-pass membrane protein</topology>
    </subcellularLocation>
</comment>
<keyword evidence="2 5" id="KW-0812">Transmembrane</keyword>
<accession>A0ABS2NN60</accession>
<name>A0ABS2NN60_9FIRM</name>
<sequence>MNGANFKIRIKALIIDYLCILAYLIILFIITISIYNFLLKGIPQFTEIESQWISFISTVFPITTYFIIKESRKPYASFGKKKMGLKIVYKDNPIKGSIIRNIFKFLPWQFAHLSIIKGIYTGFDSFFVLGFYVLAVLLPVVYILMVAFRKDHRHLPDLFACTRVVSKTR</sequence>
<keyword evidence="4 5" id="KW-0472">Membrane</keyword>
<evidence type="ECO:0000256" key="1">
    <source>
        <dbReference type="ARBA" id="ARBA00004141"/>
    </source>
</evidence>
<gene>
    <name evidence="7" type="ORF">JOC73_000855</name>
</gene>